<evidence type="ECO:0000313" key="3">
    <source>
        <dbReference type="Proteomes" id="UP000664417"/>
    </source>
</evidence>
<dbReference type="Pfam" id="PF03929">
    <property type="entry name" value="PepSY_TM"/>
    <property type="match status" value="1"/>
</dbReference>
<feature type="transmembrane region" description="Helical" evidence="1">
    <location>
        <begin position="138"/>
        <end position="157"/>
    </location>
</feature>
<feature type="transmembrane region" description="Helical" evidence="1">
    <location>
        <begin position="184"/>
        <end position="209"/>
    </location>
</feature>
<keyword evidence="3" id="KW-1185">Reference proteome</keyword>
<organism evidence="2 3">
    <name type="scientific">Acanthopleuribacter pedis</name>
    <dbReference type="NCBI Taxonomy" id="442870"/>
    <lineage>
        <taxon>Bacteria</taxon>
        <taxon>Pseudomonadati</taxon>
        <taxon>Acidobacteriota</taxon>
        <taxon>Holophagae</taxon>
        <taxon>Acanthopleuribacterales</taxon>
        <taxon>Acanthopleuribacteraceae</taxon>
        <taxon>Acanthopleuribacter</taxon>
    </lineage>
</organism>
<reference evidence="2" key="1">
    <citation type="submission" date="2021-03" db="EMBL/GenBank/DDBJ databases">
        <authorList>
            <person name="Wang G."/>
        </authorList>
    </citation>
    <scope>NUCLEOTIDE SEQUENCE</scope>
    <source>
        <strain evidence="2">KCTC 12899</strain>
    </source>
</reference>
<name>A0A8J7Q3Q1_9BACT</name>
<accession>A0A8J7Q3Q1</accession>
<comment type="caution">
    <text evidence="2">The sequence shown here is derived from an EMBL/GenBank/DDBJ whole genome shotgun (WGS) entry which is preliminary data.</text>
</comment>
<evidence type="ECO:0000256" key="1">
    <source>
        <dbReference type="SAM" id="Phobius"/>
    </source>
</evidence>
<dbReference type="EMBL" id="JAFREP010000002">
    <property type="protein sequence ID" value="MBO1317502.1"/>
    <property type="molecule type" value="Genomic_DNA"/>
</dbReference>
<feature type="transmembrane region" description="Helical" evidence="1">
    <location>
        <begin position="405"/>
        <end position="421"/>
    </location>
</feature>
<proteinExistence type="predicted"/>
<feature type="transmembrane region" description="Helical" evidence="1">
    <location>
        <begin position="462"/>
        <end position="483"/>
    </location>
</feature>
<evidence type="ECO:0000313" key="2">
    <source>
        <dbReference type="EMBL" id="MBO1317502.1"/>
    </source>
</evidence>
<gene>
    <name evidence="2" type="ORF">J3U88_03450</name>
</gene>
<dbReference type="PANTHER" id="PTHR34219:SF3">
    <property type="entry name" value="BLL7967 PROTEIN"/>
    <property type="match status" value="1"/>
</dbReference>
<keyword evidence="1" id="KW-0812">Transmembrane</keyword>
<feature type="transmembrane region" description="Helical" evidence="1">
    <location>
        <begin position="12"/>
        <end position="37"/>
    </location>
</feature>
<protein>
    <submittedName>
        <fullName evidence="2">PepSY domain-containing protein</fullName>
    </submittedName>
</protein>
<keyword evidence="1" id="KW-0472">Membrane</keyword>
<feature type="transmembrane region" description="Helical" evidence="1">
    <location>
        <begin position="336"/>
        <end position="357"/>
    </location>
</feature>
<dbReference type="InterPro" id="IPR005625">
    <property type="entry name" value="PepSY-ass_TM"/>
</dbReference>
<dbReference type="AlphaFoldDB" id="A0A8J7Q3Q1"/>
<dbReference type="Proteomes" id="UP000664417">
    <property type="component" value="Unassembled WGS sequence"/>
</dbReference>
<dbReference type="RefSeq" id="WP_207856739.1">
    <property type="nucleotide sequence ID" value="NZ_JAFREP010000002.1"/>
</dbReference>
<sequence length="505" mass="55945">MNQRNRKIMLETHAWAGLILGVLLFVICFSGSVAMFVGELGAWTNPHLRRAYNPAPFSLEARYQDARAAGLTQPNVFIAMPSPAQPYLSLATFHNGEHQDIHIDPHTGELLPTHHAEISEFLGHLHTDLHLPYPLGRYSIGLSGIFLLLLLVTGFLIHRKRWSELWLTRPTKTRRMWLTDIHKVLGTWGLPFTLVIAFTGAILGLLGFLGPFMALATYNGDVDAATQAFSGPPAQRTEQPAPMMSLDTLRERVLSDDPSMDIQYVSLREYGDGGAQIEFNGPARETLTYQNAFVFSGADGALLHRVNWNQGGVWHQLFGMVTPLHFGSFGGPLLKWLYFLLGLSLTALCATGTMIWLEKRLHQKHGAAPSTNRYARFAMGVCGGLPTATAVLFLTHALLAGDAPYVAFWLTWLGVVLLAWFGPTPAQLTLPLTAANAATAWLIPLVNGLATGDFLWRSYRELPYVFAVDAVFFLIGLTLWVVLQRRLWPSTRPAQARVLTPSRES</sequence>
<feature type="transmembrane region" description="Helical" evidence="1">
    <location>
        <begin position="377"/>
        <end position="399"/>
    </location>
</feature>
<feature type="transmembrane region" description="Helical" evidence="1">
    <location>
        <begin position="428"/>
        <end position="450"/>
    </location>
</feature>
<dbReference type="PANTHER" id="PTHR34219">
    <property type="entry name" value="IRON-REGULATED INNER MEMBRANE PROTEIN-RELATED"/>
    <property type="match status" value="1"/>
</dbReference>
<keyword evidence="1" id="KW-1133">Transmembrane helix</keyword>